<keyword evidence="3 7" id="KW-0227">DNA damage</keyword>
<keyword evidence="4 7" id="KW-0233">DNA recombination</keyword>
<reference evidence="9" key="2">
    <citation type="submission" date="2021-08" db="EMBL/GenBank/DDBJ databases">
        <authorList>
            <person name="Tani A."/>
            <person name="Ola A."/>
            <person name="Ogura Y."/>
            <person name="Katsura K."/>
            <person name="Hayashi T."/>
        </authorList>
    </citation>
    <scope>NUCLEOTIDE SEQUENCE</scope>
    <source>
        <strain evidence="9">DSM 23632</strain>
    </source>
</reference>
<dbReference type="InterPro" id="IPR042242">
    <property type="entry name" value="RecO_C"/>
</dbReference>
<accession>A0ABQ4TUJ6</accession>
<reference evidence="9" key="1">
    <citation type="journal article" date="2021" name="Front. Microbiol.">
        <title>Comprehensive Comparative Genomics and Phenotyping of Methylobacterium Species.</title>
        <authorList>
            <person name="Alessa O."/>
            <person name="Ogura Y."/>
            <person name="Fujitani Y."/>
            <person name="Takami H."/>
            <person name="Hayashi T."/>
            <person name="Sahin N."/>
            <person name="Tani A."/>
        </authorList>
    </citation>
    <scope>NUCLEOTIDE SEQUENCE</scope>
    <source>
        <strain evidence="9">DSM 23632</strain>
    </source>
</reference>
<dbReference type="SUPFAM" id="SSF50249">
    <property type="entry name" value="Nucleic acid-binding proteins"/>
    <property type="match status" value="1"/>
</dbReference>
<evidence type="ECO:0000313" key="9">
    <source>
        <dbReference type="EMBL" id="GJE58584.1"/>
    </source>
</evidence>
<dbReference type="EMBL" id="BPRB01000038">
    <property type="protein sequence ID" value="GJE58584.1"/>
    <property type="molecule type" value="Genomic_DNA"/>
</dbReference>
<dbReference type="Proteomes" id="UP001055057">
    <property type="component" value="Unassembled WGS sequence"/>
</dbReference>
<dbReference type="InterPro" id="IPR037278">
    <property type="entry name" value="ARFGAP/RecO"/>
</dbReference>
<evidence type="ECO:0000313" key="10">
    <source>
        <dbReference type="Proteomes" id="UP001055057"/>
    </source>
</evidence>
<dbReference type="Pfam" id="PF11967">
    <property type="entry name" value="RecO_N"/>
    <property type="match status" value="1"/>
</dbReference>
<evidence type="ECO:0000256" key="6">
    <source>
        <dbReference type="ARBA" id="ARBA00033409"/>
    </source>
</evidence>
<feature type="domain" description="DNA replication/recombination mediator RecO N-terminal" evidence="8">
    <location>
        <begin position="1"/>
        <end position="74"/>
    </location>
</feature>
<evidence type="ECO:0000256" key="7">
    <source>
        <dbReference type="HAMAP-Rule" id="MF_00201"/>
    </source>
</evidence>
<dbReference type="SUPFAM" id="SSF57863">
    <property type="entry name" value="ArfGap/RecO-like zinc finger"/>
    <property type="match status" value="1"/>
</dbReference>
<dbReference type="HAMAP" id="MF_00201">
    <property type="entry name" value="RecO"/>
    <property type="match status" value="1"/>
</dbReference>
<dbReference type="InterPro" id="IPR012340">
    <property type="entry name" value="NA-bd_OB-fold"/>
</dbReference>
<comment type="similarity">
    <text evidence="1 7">Belongs to the RecO family.</text>
</comment>
<comment type="caution">
    <text evidence="9">The sequence shown here is derived from an EMBL/GenBank/DDBJ whole genome shotgun (WGS) entry which is preliminary data.</text>
</comment>
<dbReference type="PANTHER" id="PTHR33991">
    <property type="entry name" value="DNA REPAIR PROTEIN RECO"/>
    <property type="match status" value="1"/>
</dbReference>
<keyword evidence="5 7" id="KW-0234">DNA repair</keyword>
<dbReference type="Gene3D" id="2.40.50.140">
    <property type="entry name" value="Nucleic acid-binding proteins"/>
    <property type="match status" value="1"/>
</dbReference>
<keyword evidence="10" id="KW-1185">Reference proteome</keyword>
<evidence type="ECO:0000256" key="1">
    <source>
        <dbReference type="ARBA" id="ARBA00007452"/>
    </source>
</evidence>
<name>A0ABQ4TUJ6_9HYPH</name>
<dbReference type="NCBIfam" id="TIGR00613">
    <property type="entry name" value="reco"/>
    <property type="match status" value="1"/>
</dbReference>
<dbReference type="RefSeq" id="WP_238181211.1">
    <property type="nucleotide sequence ID" value="NZ_BPRB01000038.1"/>
</dbReference>
<dbReference type="Gene3D" id="1.20.1440.120">
    <property type="entry name" value="Recombination protein O, C-terminal domain"/>
    <property type="match status" value="1"/>
</dbReference>
<gene>
    <name evidence="7 9" type="primary">recO</name>
    <name evidence="9" type="ORF">MPOCJGCO_0666</name>
</gene>
<organism evidence="9 10">
    <name type="scientific">Methylobacterium trifolii</name>
    <dbReference type="NCBI Taxonomy" id="1003092"/>
    <lineage>
        <taxon>Bacteria</taxon>
        <taxon>Pseudomonadati</taxon>
        <taxon>Pseudomonadota</taxon>
        <taxon>Alphaproteobacteria</taxon>
        <taxon>Hyphomicrobiales</taxon>
        <taxon>Methylobacteriaceae</taxon>
        <taxon>Methylobacterium</taxon>
    </lineage>
</organism>
<comment type="function">
    <text evidence="7">Involved in DNA repair and RecF pathway recombination.</text>
</comment>
<evidence type="ECO:0000259" key="8">
    <source>
        <dbReference type="Pfam" id="PF11967"/>
    </source>
</evidence>
<dbReference type="Pfam" id="PF02565">
    <property type="entry name" value="RecO_C"/>
    <property type="match status" value="1"/>
</dbReference>
<dbReference type="InterPro" id="IPR022572">
    <property type="entry name" value="DNA_rep/recomb_RecO_N"/>
</dbReference>
<proteinExistence type="inferred from homology"/>
<evidence type="ECO:0000256" key="3">
    <source>
        <dbReference type="ARBA" id="ARBA00022763"/>
    </source>
</evidence>
<evidence type="ECO:0000256" key="4">
    <source>
        <dbReference type="ARBA" id="ARBA00023172"/>
    </source>
</evidence>
<evidence type="ECO:0000256" key="5">
    <source>
        <dbReference type="ARBA" id="ARBA00023204"/>
    </source>
</evidence>
<dbReference type="InterPro" id="IPR003717">
    <property type="entry name" value="RecO"/>
</dbReference>
<dbReference type="PANTHER" id="PTHR33991:SF1">
    <property type="entry name" value="DNA REPAIR PROTEIN RECO"/>
    <property type="match status" value="1"/>
</dbReference>
<protein>
    <recommendedName>
        <fullName evidence="2 7">DNA repair protein RecO</fullName>
    </recommendedName>
    <alternativeName>
        <fullName evidence="6 7">Recombination protein O</fullName>
    </alternativeName>
</protein>
<evidence type="ECO:0000256" key="2">
    <source>
        <dbReference type="ARBA" id="ARBA00021310"/>
    </source>
</evidence>
<sequence length="240" mass="26005">MQWTDDALVLGVRRHGETGAVLEALTRAHGRHLGLVHGGRSRRMQPVLQPGNRVRVTWRARLDEGLGAYRVEPLDSQVSRLIGSSLALYGVTHMAGLLRLLPERDPHPDLYEAARVLVEHLDDGAVAPPLMVRFELAILSELGFGLDFSECAATGGNDALVYVSPRTGRAVSASAGEPFRDRLLPLPGFLREGGAPGPDGVSQGFTLTGYFLRQHIWEPRALPVPEERARFVALGLAAGT</sequence>